<keyword evidence="7" id="KW-1185">Reference proteome</keyword>
<dbReference type="RefSeq" id="WP_307150032.1">
    <property type="nucleotide sequence ID" value="NZ_JAUSTU010000007.1"/>
</dbReference>
<evidence type="ECO:0000256" key="1">
    <source>
        <dbReference type="ARBA" id="ARBA00023015"/>
    </source>
</evidence>
<evidence type="ECO:0000256" key="2">
    <source>
        <dbReference type="ARBA" id="ARBA00023125"/>
    </source>
</evidence>
<evidence type="ECO:0000259" key="5">
    <source>
        <dbReference type="PROSITE" id="PS50042"/>
    </source>
</evidence>
<dbReference type="InterPro" id="IPR050397">
    <property type="entry name" value="Env_Response_Regulators"/>
</dbReference>
<dbReference type="Gene3D" id="2.60.120.10">
    <property type="entry name" value="Jelly Rolls"/>
    <property type="match status" value="1"/>
</dbReference>
<evidence type="ECO:0000313" key="7">
    <source>
        <dbReference type="Proteomes" id="UP001231362"/>
    </source>
</evidence>
<protein>
    <submittedName>
        <fullName evidence="6">CRP-like cAMP-binding protein</fullName>
    </submittedName>
</protein>
<feature type="domain" description="Cyclic nucleotide-binding" evidence="5">
    <location>
        <begin position="10"/>
        <end position="109"/>
    </location>
</feature>
<keyword evidence="1" id="KW-0805">Transcription regulation</keyword>
<gene>
    <name evidence="6" type="ORF">J2S07_001765</name>
</gene>
<dbReference type="Pfam" id="PF00027">
    <property type="entry name" value="cNMP_binding"/>
    <property type="match status" value="1"/>
</dbReference>
<evidence type="ECO:0000256" key="4">
    <source>
        <dbReference type="ARBA" id="ARBA00023163"/>
    </source>
</evidence>
<dbReference type="InterPro" id="IPR012318">
    <property type="entry name" value="HTH_CRP"/>
</dbReference>
<dbReference type="Proteomes" id="UP001231362">
    <property type="component" value="Unassembled WGS sequence"/>
</dbReference>
<accession>A0ABT9V3M4</accession>
<dbReference type="InterPro" id="IPR036390">
    <property type="entry name" value="WH_DNA-bd_sf"/>
</dbReference>
<dbReference type="InterPro" id="IPR000595">
    <property type="entry name" value="cNMP-bd_dom"/>
</dbReference>
<proteinExistence type="predicted"/>
<dbReference type="SUPFAM" id="SSF46785">
    <property type="entry name" value="Winged helix' DNA-binding domain"/>
    <property type="match status" value="1"/>
</dbReference>
<dbReference type="PROSITE" id="PS50042">
    <property type="entry name" value="CNMP_BINDING_3"/>
    <property type="match status" value="1"/>
</dbReference>
<dbReference type="SUPFAM" id="SSF51206">
    <property type="entry name" value="cAMP-binding domain-like"/>
    <property type="match status" value="1"/>
</dbReference>
<keyword evidence="3" id="KW-0010">Activator</keyword>
<dbReference type="InterPro" id="IPR014710">
    <property type="entry name" value="RmlC-like_jellyroll"/>
</dbReference>
<comment type="caution">
    <text evidence="6">The sequence shown here is derived from an EMBL/GenBank/DDBJ whole genome shotgun (WGS) entry which is preliminary data.</text>
</comment>
<name>A0ABT9V3M4_9BACL</name>
<dbReference type="PANTHER" id="PTHR24567:SF26">
    <property type="entry name" value="REGULATORY PROTEIN YEIL"/>
    <property type="match status" value="1"/>
</dbReference>
<dbReference type="SMART" id="SM00100">
    <property type="entry name" value="cNMP"/>
    <property type="match status" value="1"/>
</dbReference>
<evidence type="ECO:0000313" key="6">
    <source>
        <dbReference type="EMBL" id="MDQ0155460.1"/>
    </source>
</evidence>
<dbReference type="CDD" id="cd00038">
    <property type="entry name" value="CAP_ED"/>
    <property type="match status" value="1"/>
</dbReference>
<keyword evidence="4" id="KW-0804">Transcription</keyword>
<dbReference type="InterPro" id="IPR018490">
    <property type="entry name" value="cNMP-bd_dom_sf"/>
</dbReference>
<evidence type="ECO:0000256" key="3">
    <source>
        <dbReference type="ARBA" id="ARBA00023159"/>
    </source>
</evidence>
<dbReference type="Pfam" id="PF13545">
    <property type="entry name" value="HTH_Crp_2"/>
    <property type="match status" value="1"/>
</dbReference>
<reference evidence="6 7" key="1">
    <citation type="submission" date="2023-07" db="EMBL/GenBank/DDBJ databases">
        <title>Genomic Encyclopedia of Type Strains, Phase IV (KMG-IV): sequencing the most valuable type-strain genomes for metagenomic binning, comparative biology and taxonomic classification.</title>
        <authorList>
            <person name="Goeker M."/>
        </authorList>
    </citation>
    <scope>NUCLEOTIDE SEQUENCE [LARGE SCALE GENOMIC DNA]</scope>
    <source>
        <strain evidence="6 7">DSM 23948</strain>
    </source>
</reference>
<organism evidence="6 7">
    <name type="scientific">Anoxybacillus andreesenii</name>
    <dbReference type="NCBI Taxonomy" id="1325932"/>
    <lineage>
        <taxon>Bacteria</taxon>
        <taxon>Bacillati</taxon>
        <taxon>Bacillota</taxon>
        <taxon>Bacilli</taxon>
        <taxon>Bacillales</taxon>
        <taxon>Anoxybacillaceae</taxon>
        <taxon>Anoxybacillus</taxon>
    </lineage>
</organism>
<dbReference type="PANTHER" id="PTHR24567">
    <property type="entry name" value="CRP FAMILY TRANSCRIPTIONAL REGULATORY PROTEIN"/>
    <property type="match status" value="1"/>
</dbReference>
<dbReference type="EMBL" id="JAUSTU010000007">
    <property type="protein sequence ID" value="MDQ0155460.1"/>
    <property type="molecule type" value="Genomic_DNA"/>
</dbReference>
<sequence>MKKINDRQLLSDLLIRHNLLTVFNKEHLEHFNLYMLEKGEVVFSVGDHLEELLLLVRGRVKISTPLPNGKSLLLRFNNSPSMVGELEFVTKRQARNSVECLSECLLIGIKFNLLYEHYYNHPAFLQYIVQHLGNRLYSSSNAASLNLLTKVENRFASYLLSMLTSTDDSFEEEIKTSNLVETAELLGTSYRHLNRVINGLVEKDIVERRKGIIQVKNMKKLEELADGIKYE</sequence>
<keyword evidence="2" id="KW-0238">DNA-binding</keyword>